<dbReference type="RefSeq" id="WP_220227058.1">
    <property type="nucleotide sequence ID" value="NZ_JAICBX010000001.1"/>
</dbReference>
<dbReference type="AlphaFoldDB" id="A0AAE3CZ74"/>
<sequence length="112" mass="12115">MKHTLIAAALCTGLIAGPAVAQTTGSTSKNAGGPDTMSTQERDMYKANPDFAGFFTDENMGEMKTGEEVAMTYEGLSEDRQEALRRDCEKTFNNRGVYGEATLGLCSQIMEM</sequence>
<dbReference type="EMBL" id="JAICBX010000001">
    <property type="protein sequence ID" value="MBW8636369.1"/>
    <property type="molecule type" value="Genomic_DNA"/>
</dbReference>
<evidence type="ECO:0000256" key="1">
    <source>
        <dbReference type="SAM" id="MobiDB-lite"/>
    </source>
</evidence>
<feature type="region of interest" description="Disordered" evidence="1">
    <location>
        <begin position="22"/>
        <end position="41"/>
    </location>
</feature>
<feature type="chain" id="PRO_5042151000" evidence="2">
    <location>
        <begin position="22"/>
        <end position="112"/>
    </location>
</feature>
<keyword evidence="4" id="KW-1185">Reference proteome</keyword>
<accession>A0AAE3CZ74</accession>
<reference evidence="3" key="1">
    <citation type="submission" date="2021-08" db="EMBL/GenBank/DDBJ databases">
        <title>Hoeflea bacterium WL0058 sp. nov., isolated from the sediment.</title>
        <authorList>
            <person name="Wang L."/>
            <person name="Zhang D."/>
        </authorList>
    </citation>
    <scope>NUCLEOTIDE SEQUENCE</scope>
    <source>
        <strain evidence="3">WL0058</strain>
    </source>
</reference>
<name>A0AAE3CZ74_9HYPH</name>
<proteinExistence type="predicted"/>
<evidence type="ECO:0000256" key="2">
    <source>
        <dbReference type="SAM" id="SignalP"/>
    </source>
</evidence>
<keyword evidence="2" id="KW-0732">Signal</keyword>
<gene>
    <name evidence="3" type="ORF">K1W69_04135</name>
</gene>
<feature type="signal peptide" evidence="2">
    <location>
        <begin position="1"/>
        <end position="21"/>
    </location>
</feature>
<comment type="caution">
    <text evidence="3">The sequence shown here is derived from an EMBL/GenBank/DDBJ whole genome shotgun (WGS) entry which is preliminary data.</text>
</comment>
<evidence type="ECO:0000313" key="3">
    <source>
        <dbReference type="EMBL" id="MBW8636369.1"/>
    </source>
</evidence>
<organism evidence="3 4">
    <name type="scientific">Flavimaribacter sediminis</name>
    <dbReference type="NCBI Taxonomy" id="2865987"/>
    <lineage>
        <taxon>Bacteria</taxon>
        <taxon>Pseudomonadati</taxon>
        <taxon>Pseudomonadota</taxon>
        <taxon>Alphaproteobacteria</taxon>
        <taxon>Hyphomicrobiales</taxon>
        <taxon>Rhizobiaceae</taxon>
        <taxon>Flavimaribacter</taxon>
    </lineage>
</organism>
<protein>
    <submittedName>
        <fullName evidence="3">Uncharacterized protein</fullName>
    </submittedName>
</protein>
<dbReference type="Proteomes" id="UP001196509">
    <property type="component" value="Unassembled WGS sequence"/>
</dbReference>
<evidence type="ECO:0000313" key="4">
    <source>
        <dbReference type="Proteomes" id="UP001196509"/>
    </source>
</evidence>